<dbReference type="Pfam" id="PF17862">
    <property type="entry name" value="AAA_lid_3"/>
    <property type="match status" value="1"/>
</dbReference>
<gene>
    <name evidence="14" type="primary">ftsH</name>
    <name evidence="18" type="ORF">A7K91_21495</name>
</gene>
<evidence type="ECO:0000256" key="6">
    <source>
        <dbReference type="ARBA" id="ARBA00022741"/>
    </source>
</evidence>
<comment type="similarity">
    <text evidence="2 14">In the C-terminal section; belongs to the peptidase M41 family.</text>
</comment>
<comment type="subcellular location">
    <subcellularLocation>
        <location evidence="14">Cell membrane</location>
        <topology evidence="14">Multi-pass membrane protein</topology>
        <orientation evidence="14">Cytoplasmic side</orientation>
    </subcellularLocation>
    <subcellularLocation>
        <location evidence="1">Membrane</location>
    </subcellularLocation>
</comment>
<dbReference type="AlphaFoldDB" id="A0A1A5YS60"/>
<dbReference type="SMART" id="SM00382">
    <property type="entry name" value="AAA"/>
    <property type="match status" value="1"/>
</dbReference>
<comment type="caution">
    <text evidence="18">The sequence shown here is derived from an EMBL/GenBank/DDBJ whole genome shotgun (WGS) entry which is preliminary data.</text>
</comment>
<dbReference type="EC" id="3.4.24.-" evidence="14"/>
<dbReference type="GO" id="GO:0005524">
    <property type="term" value="F:ATP binding"/>
    <property type="evidence" value="ECO:0007669"/>
    <property type="project" value="UniProtKB-UniRule"/>
</dbReference>
<dbReference type="InterPro" id="IPR003959">
    <property type="entry name" value="ATPase_AAA_core"/>
</dbReference>
<evidence type="ECO:0000256" key="1">
    <source>
        <dbReference type="ARBA" id="ARBA00004370"/>
    </source>
</evidence>
<feature type="compositionally biased region" description="Gly residues" evidence="16">
    <location>
        <begin position="609"/>
        <end position="623"/>
    </location>
</feature>
<dbReference type="OrthoDB" id="9809379at2"/>
<dbReference type="InterPro" id="IPR037219">
    <property type="entry name" value="Peptidase_M41-like"/>
</dbReference>
<dbReference type="FunFam" id="1.10.8.60:FF:000001">
    <property type="entry name" value="ATP-dependent zinc metalloprotease FtsH"/>
    <property type="match status" value="1"/>
</dbReference>
<dbReference type="GO" id="GO:0005886">
    <property type="term" value="C:plasma membrane"/>
    <property type="evidence" value="ECO:0007669"/>
    <property type="project" value="UniProtKB-SubCell"/>
</dbReference>
<feature type="binding site" evidence="14">
    <location>
        <position position="431"/>
    </location>
    <ligand>
        <name>Zn(2+)</name>
        <dbReference type="ChEBI" id="CHEBI:29105"/>
        <note>catalytic</note>
    </ligand>
</feature>
<dbReference type="SUPFAM" id="SSF140990">
    <property type="entry name" value="FtsH protease domain-like"/>
    <property type="match status" value="1"/>
</dbReference>
<feature type="binding site" evidence="14">
    <location>
        <begin position="205"/>
        <end position="212"/>
    </location>
    <ligand>
        <name>ATP</name>
        <dbReference type="ChEBI" id="CHEBI:30616"/>
    </ligand>
</feature>
<dbReference type="SUPFAM" id="SSF52540">
    <property type="entry name" value="P-loop containing nucleoside triphosphate hydrolases"/>
    <property type="match status" value="1"/>
</dbReference>
<dbReference type="PANTHER" id="PTHR23076">
    <property type="entry name" value="METALLOPROTEASE M41 FTSH"/>
    <property type="match status" value="1"/>
</dbReference>
<comment type="cofactor">
    <cofactor evidence="14">
        <name>Zn(2+)</name>
        <dbReference type="ChEBI" id="CHEBI:29105"/>
    </cofactor>
    <text evidence="14">Binds 1 zinc ion per subunit.</text>
</comment>
<feature type="domain" description="AAA+ ATPase" evidence="17">
    <location>
        <begin position="197"/>
        <end position="336"/>
    </location>
</feature>
<protein>
    <recommendedName>
        <fullName evidence="14">ATP-dependent zinc metalloprotease FtsH</fullName>
        <ecNumber evidence="14">3.4.24.-</ecNumber>
    </recommendedName>
</protein>
<evidence type="ECO:0000256" key="4">
    <source>
        <dbReference type="ARBA" id="ARBA00022692"/>
    </source>
</evidence>
<evidence type="ECO:0000256" key="13">
    <source>
        <dbReference type="ARBA" id="ARBA00061570"/>
    </source>
</evidence>
<keyword evidence="14" id="KW-1003">Cell membrane</keyword>
<feature type="compositionally biased region" description="Basic and acidic residues" evidence="16">
    <location>
        <begin position="629"/>
        <end position="653"/>
    </location>
</feature>
<dbReference type="PANTHER" id="PTHR23076:SF113">
    <property type="entry name" value="ATP-DEPENDENT ZINC METALLOPROTEASE FTSH 1, CHLOROPLASTIC-RELATED"/>
    <property type="match status" value="1"/>
</dbReference>
<dbReference type="GO" id="GO:0004222">
    <property type="term" value="F:metalloendopeptidase activity"/>
    <property type="evidence" value="ECO:0007669"/>
    <property type="project" value="InterPro"/>
</dbReference>
<keyword evidence="9 14" id="KW-0067">ATP-binding</keyword>
<dbReference type="InterPro" id="IPR027417">
    <property type="entry name" value="P-loop_NTPase"/>
</dbReference>
<reference evidence="18 19" key="1">
    <citation type="submission" date="2016-05" db="EMBL/GenBank/DDBJ databases">
        <title>Paenibacillus oryzae. sp. nov., isolated from the rice root.</title>
        <authorList>
            <person name="Zhang J."/>
            <person name="Zhang X."/>
        </authorList>
    </citation>
    <scope>NUCLEOTIDE SEQUENCE [LARGE SCALE GENOMIC DNA]</scope>
    <source>
        <strain evidence="18 19">1DrF-4</strain>
    </source>
</reference>
<keyword evidence="4 14" id="KW-0812">Transmembrane</keyword>
<evidence type="ECO:0000256" key="8">
    <source>
        <dbReference type="ARBA" id="ARBA00022833"/>
    </source>
</evidence>
<evidence type="ECO:0000313" key="18">
    <source>
        <dbReference type="EMBL" id="OBR68457.1"/>
    </source>
</evidence>
<keyword evidence="18" id="KW-0131">Cell cycle</keyword>
<dbReference type="Gene3D" id="1.20.58.760">
    <property type="entry name" value="Peptidase M41"/>
    <property type="match status" value="1"/>
</dbReference>
<evidence type="ECO:0000256" key="5">
    <source>
        <dbReference type="ARBA" id="ARBA00022723"/>
    </source>
</evidence>
<evidence type="ECO:0000256" key="16">
    <source>
        <dbReference type="SAM" id="MobiDB-lite"/>
    </source>
</evidence>
<dbReference type="PROSITE" id="PS00674">
    <property type="entry name" value="AAA"/>
    <property type="match status" value="1"/>
</dbReference>
<dbReference type="STRING" id="1844972.A7K91_21495"/>
<dbReference type="InterPro" id="IPR041569">
    <property type="entry name" value="AAA_lid_3"/>
</dbReference>
<evidence type="ECO:0000256" key="3">
    <source>
        <dbReference type="ARBA" id="ARBA00022670"/>
    </source>
</evidence>
<dbReference type="InterPro" id="IPR003593">
    <property type="entry name" value="AAA+_ATPase"/>
</dbReference>
<dbReference type="GO" id="GO:0008270">
    <property type="term" value="F:zinc ion binding"/>
    <property type="evidence" value="ECO:0007669"/>
    <property type="project" value="UniProtKB-UniRule"/>
</dbReference>
<evidence type="ECO:0000256" key="11">
    <source>
        <dbReference type="ARBA" id="ARBA00023049"/>
    </source>
</evidence>
<dbReference type="EMBL" id="LYPA01000026">
    <property type="protein sequence ID" value="OBR68457.1"/>
    <property type="molecule type" value="Genomic_DNA"/>
</dbReference>
<organism evidence="18 19">
    <name type="scientific">Paenibacillus oryzae</name>
    <dbReference type="NCBI Taxonomy" id="1844972"/>
    <lineage>
        <taxon>Bacteria</taxon>
        <taxon>Bacillati</taxon>
        <taxon>Bacillota</taxon>
        <taxon>Bacilli</taxon>
        <taxon>Bacillales</taxon>
        <taxon>Paenibacillaceae</taxon>
        <taxon>Paenibacillus</taxon>
    </lineage>
</organism>
<feature type="binding site" evidence="14">
    <location>
        <position position="427"/>
    </location>
    <ligand>
        <name>Zn(2+)</name>
        <dbReference type="ChEBI" id="CHEBI:29105"/>
        <note>catalytic</note>
    </ligand>
</feature>
<dbReference type="NCBIfam" id="TIGR01241">
    <property type="entry name" value="FtsH_fam"/>
    <property type="match status" value="1"/>
</dbReference>
<dbReference type="Gene3D" id="1.10.8.60">
    <property type="match status" value="1"/>
</dbReference>
<evidence type="ECO:0000313" key="19">
    <source>
        <dbReference type="Proteomes" id="UP000092024"/>
    </source>
</evidence>
<keyword evidence="19" id="KW-1185">Reference proteome</keyword>
<feature type="transmembrane region" description="Helical" evidence="14">
    <location>
        <begin position="9"/>
        <end position="26"/>
    </location>
</feature>
<dbReference type="InterPro" id="IPR005936">
    <property type="entry name" value="FtsH"/>
</dbReference>
<proteinExistence type="inferred from homology"/>
<dbReference type="RefSeq" id="WP_068679279.1">
    <property type="nucleotide sequence ID" value="NZ_LYPA01000026.1"/>
</dbReference>
<keyword evidence="11 14" id="KW-0482">Metalloprotease</keyword>
<feature type="region of interest" description="Disordered" evidence="16">
    <location>
        <begin position="608"/>
        <end position="674"/>
    </location>
</feature>
<evidence type="ECO:0000256" key="15">
    <source>
        <dbReference type="RuleBase" id="RU003651"/>
    </source>
</evidence>
<feature type="compositionally biased region" description="Low complexity" evidence="16">
    <location>
        <begin position="655"/>
        <end position="666"/>
    </location>
</feature>
<dbReference type="CDD" id="cd19501">
    <property type="entry name" value="RecA-like_FtsH"/>
    <property type="match status" value="1"/>
</dbReference>
<dbReference type="GO" id="GO:0006508">
    <property type="term" value="P:proteolysis"/>
    <property type="evidence" value="ECO:0007669"/>
    <property type="project" value="UniProtKB-KW"/>
</dbReference>
<keyword evidence="12 14" id="KW-0472">Membrane</keyword>
<dbReference type="FunFam" id="3.40.50.300:FF:000001">
    <property type="entry name" value="ATP-dependent zinc metalloprotease FtsH"/>
    <property type="match status" value="1"/>
</dbReference>
<comment type="similarity">
    <text evidence="13 14">In the central section; belongs to the AAA ATPase family.</text>
</comment>
<keyword evidence="10 14" id="KW-1133">Transmembrane helix</keyword>
<dbReference type="GO" id="GO:0016887">
    <property type="term" value="F:ATP hydrolysis activity"/>
    <property type="evidence" value="ECO:0007669"/>
    <property type="project" value="UniProtKB-UniRule"/>
</dbReference>
<feature type="active site" evidence="14">
    <location>
        <position position="428"/>
    </location>
</feature>
<dbReference type="GO" id="GO:0030163">
    <property type="term" value="P:protein catabolic process"/>
    <property type="evidence" value="ECO:0007669"/>
    <property type="project" value="UniProtKB-UniRule"/>
</dbReference>
<dbReference type="Pfam" id="PF01434">
    <property type="entry name" value="Peptidase_M41"/>
    <property type="match status" value="1"/>
</dbReference>
<dbReference type="InterPro" id="IPR003960">
    <property type="entry name" value="ATPase_AAA_CS"/>
</dbReference>
<sequence length="674" mass="74211">MNRIIRNTGFYLIIFLVTVGIFQYISGQGDNTKPLRYDQLQAAIEAGNVEALTIKYHDQTYIVTGKYKNKPDGVDKDTFTARAPVSAEDKLMEWSKQYGYTFEAKPMDRPSFWLTFLTSIVPFLLLLVLFFFLMNQAQGGGGKVMNFGKSRARLYNEEKKRVTFEDVAGADEEKQELVEVVDFLKDPRKFNLVGARIPKGVLLVGPPGTGKTLLARAVAGEAGVPFFSISGSDFVEMFVGVGASRVRDLFENAKKNSPCIIFIDEIDAVGRQRGAGLGGGHDEREQTLNQLLVEMDGFGANEGIIIIAATNRADILDPALLRPGRFDRQITVDRPDVKGREAVLKVHARNKPLTGDVKLDVIAKRTTGFSGADLENLLNEAALLAARRNKKEIAMNDIDDAIDRVIVGTEKKSRVISEREKRIVAYHEAGHTIAGFFLEHADLVHKVTIIPRGRAGGYVIMLPKEDRMLVTKQELLDKVTGLLAGRVAEEIFIGEIGTGAYSDFKQATGIVRSMIMEYGMSDRLGPMQFGNAQGQVFLGRDLGHEPNYSDAIAYEIDQEMQTIINSCYDRAKKLLTEKSEEMHLIAQTLLNEETLEMEQIKSLIEKGVLGSGDSEGGESGNGTDGESSVESKAEPIIDEIGDVKVRIQPREDGGSDTPNSTTSSNDGNDDPNKQ</sequence>
<dbReference type="GO" id="GO:0004176">
    <property type="term" value="F:ATP-dependent peptidase activity"/>
    <property type="evidence" value="ECO:0007669"/>
    <property type="project" value="InterPro"/>
</dbReference>
<comment type="similarity">
    <text evidence="15">Belongs to the AAA ATPase family.</text>
</comment>
<dbReference type="FunFam" id="1.20.58.760:FF:000001">
    <property type="entry name" value="ATP-dependent zinc metalloprotease FtsH"/>
    <property type="match status" value="1"/>
</dbReference>
<evidence type="ECO:0000256" key="12">
    <source>
        <dbReference type="ARBA" id="ARBA00023136"/>
    </source>
</evidence>
<keyword evidence="3 14" id="KW-0645">Protease</keyword>
<accession>A0A1A5YS60</accession>
<evidence type="ECO:0000256" key="7">
    <source>
        <dbReference type="ARBA" id="ARBA00022801"/>
    </source>
</evidence>
<name>A0A1A5YS60_9BACL</name>
<comment type="subunit">
    <text evidence="14">Homohexamer.</text>
</comment>
<feature type="binding site" evidence="14">
    <location>
        <position position="503"/>
    </location>
    <ligand>
        <name>Zn(2+)</name>
        <dbReference type="ChEBI" id="CHEBI:29105"/>
        <note>catalytic</note>
    </ligand>
</feature>
<keyword evidence="5 14" id="KW-0479">Metal-binding</keyword>
<comment type="function">
    <text evidence="14">Acts as a processive, ATP-dependent zinc metallopeptidase for both cytoplasmic and membrane proteins. Plays a role in the quality control of integral membrane proteins.</text>
</comment>
<evidence type="ECO:0000256" key="2">
    <source>
        <dbReference type="ARBA" id="ARBA00010044"/>
    </source>
</evidence>
<dbReference type="GO" id="GO:0051301">
    <property type="term" value="P:cell division"/>
    <property type="evidence" value="ECO:0007669"/>
    <property type="project" value="UniProtKB-KW"/>
</dbReference>
<evidence type="ECO:0000259" key="17">
    <source>
        <dbReference type="SMART" id="SM00382"/>
    </source>
</evidence>
<evidence type="ECO:0000256" key="10">
    <source>
        <dbReference type="ARBA" id="ARBA00022989"/>
    </source>
</evidence>
<feature type="transmembrane region" description="Helical" evidence="14">
    <location>
        <begin position="112"/>
        <end position="133"/>
    </location>
</feature>
<dbReference type="Pfam" id="PF06480">
    <property type="entry name" value="FtsH_ext"/>
    <property type="match status" value="1"/>
</dbReference>
<keyword evidence="7 14" id="KW-0378">Hydrolase</keyword>
<keyword evidence="8 14" id="KW-0862">Zinc</keyword>
<evidence type="ECO:0000256" key="9">
    <source>
        <dbReference type="ARBA" id="ARBA00022840"/>
    </source>
</evidence>
<dbReference type="Gene3D" id="3.40.50.300">
    <property type="entry name" value="P-loop containing nucleotide triphosphate hydrolases"/>
    <property type="match status" value="1"/>
</dbReference>
<dbReference type="Proteomes" id="UP000092024">
    <property type="component" value="Unassembled WGS sequence"/>
</dbReference>
<dbReference type="InterPro" id="IPR011546">
    <property type="entry name" value="Pept_M41_FtsH_extracell"/>
</dbReference>
<evidence type="ECO:0000256" key="14">
    <source>
        <dbReference type="HAMAP-Rule" id="MF_01458"/>
    </source>
</evidence>
<keyword evidence="18" id="KW-0132">Cell division</keyword>
<dbReference type="InterPro" id="IPR000642">
    <property type="entry name" value="Peptidase_M41"/>
</dbReference>
<dbReference type="Pfam" id="PF00004">
    <property type="entry name" value="AAA"/>
    <property type="match status" value="1"/>
</dbReference>
<keyword evidence="6 14" id="KW-0547">Nucleotide-binding</keyword>
<dbReference type="HAMAP" id="MF_01458">
    <property type="entry name" value="FtsH"/>
    <property type="match status" value="1"/>
</dbReference>